<protein>
    <recommendedName>
        <fullName evidence="2">Ubiquitin-like-conjugating enzyme ATG10</fullName>
    </recommendedName>
    <alternativeName>
        <fullName evidence="6">Autophagy-related protein 10</fullName>
    </alternativeName>
</protein>
<dbReference type="InterPro" id="IPR007135">
    <property type="entry name" value="Atg3/Atg10"/>
</dbReference>
<evidence type="ECO:0000256" key="2">
    <source>
        <dbReference type="ARBA" id="ARBA00021099"/>
    </source>
</evidence>
<evidence type="ECO:0000256" key="5">
    <source>
        <dbReference type="ARBA" id="ARBA00023006"/>
    </source>
</evidence>
<evidence type="ECO:0000256" key="4">
    <source>
        <dbReference type="ARBA" id="ARBA00022786"/>
    </source>
</evidence>
<dbReference type="Pfam" id="PF03987">
    <property type="entry name" value="Autophagy_act_C"/>
    <property type="match status" value="1"/>
</dbReference>
<name>A0A8K0GQP6_9ROSA</name>
<dbReference type="EMBL" id="VOIH02000010">
    <property type="protein sequence ID" value="KAF3434949.1"/>
    <property type="molecule type" value="Genomic_DNA"/>
</dbReference>
<accession>A0A8K0GQP6</accession>
<dbReference type="PANTHER" id="PTHR14957:SF1">
    <property type="entry name" value="UBIQUITIN-LIKE-CONJUGATING ENZYME ATG10"/>
    <property type="match status" value="1"/>
</dbReference>
<dbReference type="GO" id="GO:0000045">
    <property type="term" value="P:autophagosome assembly"/>
    <property type="evidence" value="ECO:0007669"/>
    <property type="project" value="TreeGrafter"/>
</dbReference>
<dbReference type="GO" id="GO:0000422">
    <property type="term" value="P:autophagy of mitochondrion"/>
    <property type="evidence" value="ECO:0007669"/>
    <property type="project" value="TreeGrafter"/>
</dbReference>
<dbReference type="AlphaFoldDB" id="A0A8K0GQP6"/>
<proteinExistence type="inferred from homology"/>
<keyword evidence="4" id="KW-0833">Ubl conjugation pathway</keyword>
<evidence type="ECO:0000256" key="3">
    <source>
        <dbReference type="ARBA" id="ARBA00022679"/>
    </source>
</evidence>
<organism evidence="7 8">
    <name type="scientific">Rhamnella rubrinervis</name>
    <dbReference type="NCBI Taxonomy" id="2594499"/>
    <lineage>
        <taxon>Eukaryota</taxon>
        <taxon>Viridiplantae</taxon>
        <taxon>Streptophyta</taxon>
        <taxon>Embryophyta</taxon>
        <taxon>Tracheophyta</taxon>
        <taxon>Spermatophyta</taxon>
        <taxon>Magnoliopsida</taxon>
        <taxon>eudicotyledons</taxon>
        <taxon>Gunneridae</taxon>
        <taxon>Pentapetalae</taxon>
        <taxon>rosids</taxon>
        <taxon>fabids</taxon>
        <taxon>Rosales</taxon>
        <taxon>Rhamnaceae</taxon>
        <taxon>rhamnoid group</taxon>
        <taxon>Rhamneae</taxon>
        <taxon>Rhamnella</taxon>
    </lineage>
</organism>
<keyword evidence="8" id="KW-1185">Reference proteome</keyword>
<evidence type="ECO:0000256" key="1">
    <source>
        <dbReference type="ARBA" id="ARBA00005696"/>
    </source>
</evidence>
<evidence type="ECO:0000313" key="7">
    <source>
        <dbReference type="EMBL" id="KAF3434949.1"/>
    </source>
</evidence>
<gene>
    <name evidence="7" type="ORF">FNV43_RR22036</name>
</gene>
<dbReference type="Gene3D" id="3.30.1460.50">
    <property type="match status" value="1"/>
</dbReference>
<dbReference type="GO" id="GO:0005829">
    <property type="term" value="C:cytosol"/>
    <property type="evidence" value="ECO:0007669"/>
    <property type="project" value="TreeGrafter"/>
</dbReference>
<keyword evidence="3" id="KW-0808">Transferase</keyword>
<dbReference type="OrthoDB" id="4089664at2759"/>
<evidence type="ECO:0000256" key="6">
    <source>
        <dbReference type="ARBA" id="ARBA00029833"/>
    </source>
</evidence>
<evidence type="ECO:0000313" key="8">
    <source>
        <dbReference type="Proteomes" id="UP000796880"/>
    </source>
</evidence>
<dbReference type="Proteomes" id="UP000796880">
    <property type="component" value="Unassembled WGS sequence"/>
</dbReference>
<comment type="similarity">
    <text evidence="1">Belongs to the ATG10 family.</text>
</comment>
<dbReference type="PANTHER" id="PTHR14957">
    <property type="entry name" value="UBIQUITIN-LIKE-CONJUGATING ENZYME ATG10"/>
    <property type="match status" value="1"/>
</dbReference>
<reference evidence="7" key="1">
    <citation type="submission" date="2020-03" db="EMBL/GenBank/DDBJ databases">
        <title>A high-quality chromosome-level genome assembly of a woody plant with both climbing and erect habits, Rhamnella rubrinervis.</title>
        <authorList>
            <person name="Lu Z."/>
            <person name="Yang Y."/>
            <person name="Zhu X."/>
            <person name="Sun Y."/>
        </authorList>
    </citation>
    <scope>NUCLEOTIDE SEQUENCE</scope>
    <source>
        <strain evidence="7">BYM</strain>
        <tissue evidence="7">Leaf</tissue>
    </source>
</reference>
<sequence length="213" mass="24333">MDISSWDGTLLQHDFYIAACSFAEEWGRSKPVFPPWIWVPCAKRLGLASHQADGYLTLEKLCIHGSSDIPSQEEIYEEIHTEEESGPFVEEPVDNATLVESSSREVNFFDFHIVYSATYRVPVLYFRAYSIDGKPLVLDELKGLPACSEKLLLESKWTFITQEPKIFSLNWKAEVKNYLMYANPYGGTSTLEQTMVQATSMWDQRVDEAALQQ</sequence>
<comment type="caution">
    <text evidence="7">The sequence shown here is derived from an EMBL/GenBank/DDBJ whole genome shotgun (WGS) entry which is preliminary data.</text>
</comment>
<keyword evidence="5" id="KW-0072">Autophagy</keyword>
<dbReference type="GO" id="GO:0061651">
    <property type="term" value="F:Atg12 conjugating enzyme activity"/>
    <property type="evidence" value="ECO:0007669"/>
    <property type="project" value="TreeGrafter"/>
</dbReference>
<dbReference type="GO" id="GO:0032446">
    <property type="term" value="P:protein modification by small protein conjugation"/>
    <property type="evidence" value="ECO:0007669"/>
    <property type="project" value="TreeGrafter"/>
</dbReference>